<comment type="catalytic activity">
    <reaction evidence="1">
        <text>ATP + protein L-histidine = ADP + protein N-phospho-L-histidine.</text>
        <dbReference type="EC" id="2.7.13.3"/>
    </reaction>
</comment>
<evidence type="ECO:0000256" key="2">
    <source>
        <dbReference type="ARBA" id="ARBA00012438"/>
    </source>
</evidence>
<proteinExistence type="predicted"/>
<evidence type="ECO:0000259" key="6">
    <source>
        <dbReference type="PROSITE" id="PS50109"/>
    </source>
</evidence>
<dbReference type="SMART" id="SM00388">
    <property type="entry name" value="HisKA"/>
    <property type="match status" value="1"/>
</dbReference>
<name>A0A1Z4KPZ3_ANAVA</name>
<dbReference type="Proteomes" id="UP000217507">
    <property type="component" value="Chromosome"/>
</dbReference>
<accession>A0A1Z4KPZ3</accession>
<evidence type="ECO:0000313" key="7">
    <source>
        <dbReference type="EMBL" id="BAY71085.1"/>
    </source>
</evidence>
<keyword evidence="4 7" id="KW-0418">Kinase</keyword>
<dbReference type="CDD" id="cd00082">
    <property type="entry name" value="HisKA"/>
    <property type="match status" value="1"/>
</dbReference>
<dbReference type="InterPro" id="IPR050736">
    <property type="entry name" value="Sensor_HK_Regulatory"/>
</dbReference>
<keyword evidence="3" id="KW-0808">Transferase</keyword>
<reference evidence="7 8" key="1">
    <citation type="submission" date="2017-06" db="EMBL/GenBank/DDBJ databases">
        <title>Genome sequencing of cyanobaciteial culture collection at National Institute for Environmental Studies (NIES).</title>
        <authorList>
            <person name="Hirose Y."/>
            <person name="Shimura Y."/>
            <person name="Fujisawa T."/>
            <person name="Nakamura Y."/>
            <person name="Kawachi M."/>
        </authorList>
    </citation>
    <scope>NUCLEOTIDE SEQUENCE [LARGE SCALE GENOMIC DNA]</scope>
    <source>
        <strain evidence="7 8">NIES-23</strain>
    </source>
</reference>
<dbReference type="GO" id="GO:0000155">
    <property type="term" value="F:phosphorelay sensor kinase activity"/>
    <property type="evidence" value="ECO:0007669"/>
    <property type="project" value="InterPro"/>
</dbReference>
<protein>
    <recommendedName>
        <fullName evidence="2">histidine kinase</fullName>
        <ecNumber evidence="2">2.7.13.3</ecNumber>
    </recommendedName>
</protein>
<evidence type="ECO:0000256" key="4">
    <source>
        <dbReference type="ARBA" id="ARBA00022777"/>
    </source>
</evidence>
<dbReference type="InterPro" id="IPR003661">
    <property type="entry name" value="HisK_dim/P_dom"/>
</dbReference>
<evidence type="ECO:0000256" key="1">
    <source>
        <dbReference type="ARBA" id="ARBA00000085"/>
    </source>
</evidence>
<dbReference type="EC" id="2.7.13.3" evidence="2"/>
<dbReference type="PANTHER" id="PTHR43711:SF26">
    <property type="entry name" value="SENSOR HISTIDINE KINASE RCSC"/>
    <property type="match status" value="1"/>
</dbReference>
<gene>
    <name evidence="7" type="ORF">NIES23_38990</name>
</gene>
<dbReference type="PANTHER" id="PTHR43711">
    <property type="entry name" value="TWO-COMPONENT HISTIDINE KINASE"/>
    <property type="match status" value="1"/>
</dbReference>
<dbReference type="PROSITE" id="PS50109">
    <property type="entry name" value="HIS_KIN"/>
    <property type="match status" value="1"/>
</dbReference>
<dbReference type="SUPFAM" id="SSF55874">
    <property type="entry name" value="ATPase domain of HSP90 chaperone/DNA topoisomerase II/histidine kinase"/>
    <property type="match status" value="1"/>
</dbReference>
<feature type="domain" description="Histidine kinase" evidence="6">
    <location>
        <begin position="74"/>
        <end position="299"/>
    </location>
</feature>
<dbReference type="Gene3D" id="3.30.565.10">
    <property type="entry name" value="Histidine kinase-like ATPase, C-terminal domain"/>
    <property type="match status" value="1"/>
</dbReference>
<dbReference type="Gene3D" id="1.10.287.130">
    <property type="match status" value="1"/>
</dbReference>
<sequence length="305" mass="34179">MNWSNWIYLGAGLLLGLGVRGLFARSTNATASQSTVTLGEQEYTSQLQQQLQNTQLAYEMAQEMSQFKGGFLARTTHELRSPLNGLIGLHQLILSDLCEDPAEEREFITQAHERALKLLHLMDEILNVAKTEHGNNKLDIQPKSLAEILQEVYKLTYMLAVDRNLKLQISPPDPEIYVLADARWLRQVLLNLVDTAISQMQEGSIFISAKLTPESEYVSIWLDLPTHTVVKSESIDLLRMTDESLPTDKRKAGLSPSMKLLLNQKLLTVMGGKLEILPSPESHAAEQLTRLELSIPLTIPEAELL</sequence>
<dbReference type="Pfam" id="PF00512">
    <property type="entry name" value="HisKA"/>
    <property type="match status" value="1"/>
</dbReference>
<dbReference type="AlphaFoldDB" id="A0A1Z4KPZ3"/>
<dbReference type="SUPFAM" id="SSF47384">
    <property type="entry name" value="Homodimeric domain of signal transducing histidine kinase"/>
    <property type="match status" value="1"/>
</dbReference>
<evidence type="ECO:0000256" key="3">
    <source>
        <dbReference type="ARBA" id="ARBA00022679"/>
    </source>
</evidence>
<dbReference type="InterPro" id="IPR036097">
    <property type="entry name" value="HisK_dim/P_sf"/>
</dbReference>
<keyword evidence="5" id="KW-0902">Two-component regulatory system</keyword>
<dbReference type="InterPro" id="IPR036890">
    <property type="entry name" value="HATPase_C_sf"/>
</dbReference>
<organism evidence="7 8">
    <name type="scientific">Trichormus variabilis NIES-23</name>
    <dbReference type="NCBI Taxonomy" id="1973479"/>
    <lineage>
        <taxon>Bacteria</taxon>
        <taxon>Bacillati</taxon>
        <taxon>Cyanobacteriota</taxon>
        <taxon>Cyanophyceae</taxon>
        <taxon>Nostocales</taxon>
        <taxon>Nostocaceae</taxon>
        <taxon>Trichormus</taxon>
    </lineage>
</organism>
<dbReference type="InterPro" id="IPR005467">
    <property type="entry name" value="His_kinase_dom"/>
</dbReference>
<evidence type="ECO:0000256" key="5">
    <source>
        <dbReference type="ARBA" id="ARBA00023012"/>
    </source>
</evidence>
<dbReference type="EMBL" id="AP018216">
    <property type="protein sequence ID" value="BAY71085.1"/>
    <property type="molecule type" value="Genomic_DNA"/>
</dbReference>
<evidence type="ECO:0000313" key="8">
    <source>
        <dbReference type="Proteomes" id="UP000217507"/>
    </source>
</evidence>